<dbReference type="Gene3D" id="3.40.50.300">
    <property type="entry name" value="P-loop containing nucleotide triphosphate hydrolases"/>
    <property type="match status" value="1"/>
</dbReference>
<evidence type="ECO:0008006" key="5">
    <source>
        <dbReference type="Google" id="ProtNLM"/>
    </source>
</evidence>
<evidence type="ECO:0000313" key="4">
    <source>
        <dbReference type="Proteomes" id="UP001060771"/>
    </source>
</evidence>
<dbReference type="EMBL" id="BMNM01000001">
    <property type="protein sequence ID" value="GGI71921.1"/>
    <property type="molecule type" value="Genomic_DNA"/>
</dbReference>
<dbReference type="InterPro" id="IPR027417">
    <property type="entry name" value="P-loop_NTPase"/>
</dbReference>
<dbReference type="Proteomes" id="UP000657075">
    <property type="component" value="Unassembled WGS sequence"/>
</dbReference>
<dbReference type="GeneID" id="76206257"/>
<protein>
    <recommendedName>
        <fullName evidence="5">AAA+ ATPase domain-containing protein</fullName>
    </recommendedName>
</protein>
<organism evidence="2 3">
    <name type="scientific">Vulcanisaeta souniana JCM 11219</name>
    <dbReference type="NCBI Taxonomy" id="1293586"/>
    <lineage>
        <taxon>Archaea</taxon>
        <taxon>Thermoproteota</taxon>
        <taxon>Thermoprotei</taxon>
        <taxon>Thermoproteales</taxon>
        <taxon>Thermoproteaceae</taxon>
        <taxon>Vulcanisaeta</taxon>
    </lineage>
</organism>
<dbReference type="RefSeq" id="WP_188602584.1">
    <property type="nucleotide sequence ID" value="NZ_AP026830.1"/>
</dbReference>
<accession>A0A830EFI9</accession>
<evidence type="ECO:0000313" key="2">
    <source>
        <dbReference type="EMBL" id="GGI71921.1"/>
    </source>
</evidence>
<dbReference type="AlphaFoldDB" id="A0A830EFI9"/>
<evidence type="ECO:0000313" key="1">
    <source>
        <dbReference type="EMBL" id="BDR91610.1"/>
    </source>
</evidence>
<dbReference type="EMBL" id="AP026830">
    <property type="protein sequence ID" value="BDR91610.1"/>
    <property type="molecule type" value="Genomic_DNA"/>
</dbReference>
<keyword evidence="4" id="KW-1185">Reference proteome</keyword>
<dbReference type="OrthoDB" id="27766at2157"/>
<dbReference type="Proteomes" id="UP001060771">
    <property type="component" value="Chromosome"/>
</dbReference>
<dbReference type="SUPFAM" id="SSF52540">
    <property type="entry name" value="P-loop containing nucleoside triphosphate hydrolases"/>
    <property type="match status" value="1"/>
</dbReference>
<reference evidence="1" key="4">
    <citation type="journal article" date="2023" name="Microbiol. Resour. Announc.">
        <title>Complete Genome Sequence of Vulcanisaeta souniana Strain IC-059, a Hyperthermophilic Archaeon Isolated from Hot Spring Water in Japan.</title>
        <authorList>
            <person name="Kato S."/>
            <person name="Itoh T."/>
            <person name="Wu L."/>
            <person name="Ma J."/>
            <person name="Ohkuma M."/>
        </authorList>
    </citation>
    <scope>NUCLEOTIDE SEQUENCE</scope>
    <source>
        <strain evidence="1">JCM 11219</strain>
    </source>
</reference>
<name>A0A830EFI9_9CREN</name>
<reference evidence="2" key="2">
    <citation type="submission" date="2020-09" db="EMBL/GenBank/DDBJ databases">
        <authorList>
            <person name="Sun Q."/>
            <person name="Ohkuma M."/>
        </authorList>
    </citation>
    <scope>NUCLEOTIDE SEQUENCE</scope>
    <source>
        <strain evidence="2">JCM 11219</strain>
    </source>
</reference>
<evidence type="ECO:0000313" key="3">
    <source>
        <dbReference type="Proteomes" id="UP000657075"/>
    </source>
</evidence>
<sequence>MDENDYVINCREVNENSLIGSSIREIVNWAINKVVNNERALTIMGEAGSGKTTALLLIMNKLRELGISTAYVNTYNELGLRAIKMINCHSDTNARVLLVDDIDAVFTMPKMAQGFINKVIGFRGTVIASLTIPLLIGNELETLEPLVKFLYSASRMIIKYRDDEIRAFAKRIGVTSMEPTMRTPGMVLRNFRRWSGSNGNSLINKVLSDGSNEVVL</sequence>
<proteinExistence type="predicted"/>
<reference evidence="2" key="1">
    <citation type="journal article" date="2014" name="Int. J. Syst. Evol. Microbiol.">
        <title>Complete genome sequence of Corynebacterium casei LMG S-19264T (=DSM 44701T), isolated from a smear-ripened cheese.</title>
        <authorList>
            <consortium name="US DOE Joint Genome Institute (JGI-PGF)"/>
            <person name="Walter F."/>
            <person name="Albersmeier A."/>
            <person name="Kalinowski J."/>
            <person name="Ruckert C."/>
        </authorList>
    </citation>
    <scope>NUCLEOTIDE SEQUENCE</scope>
    <source>
        <strain evidence="2">JCM 11219</strain>
    </source>
</reference>
<reference evidence="4" key="3">
    <citation type="submission" date="2022-09" db="EMBL/GenBank/DDBJ databases">
        <title>Complete genome sequence of Vulcanisaeta souniana.</title>
        <authorList>
            <person name="Kato S."/>
            <person name="Itoh T."/>
            <person name="Ohkuma M."/>
        </authorList>
    </citation>
    <scope>NUCLEOTIDE SEQUENCE [LARGE SCALE GENOMIC DNA]</scope>
    <source>
        <strain evidence="4">JCM 11219</strain>
    </source>
</reference>
<gene>
    <name evidence="2" type="ORF">GCM10007112_05890</name>
    <name evidence="1" type="ORF">Vsou_07030</name>
</gene>